<dbReference type="NCBIfam" id="TIGR01733">
    <property type="entry name" value="AA-adenyl-dom"/>
    <property type="match status" value="1"/>
</dbReference>
<dbReference type="PROSITE" id="PS50075">
    <property type="entry name" value="CARRIER"/>
    <property type="match status" value="1"/>
</dbReference>
<dbReference type="Gene3D" id="3.30.300.30">
    <property type="match status" value="1"/>
</dbReference>
<dbReference type="SUPFAM" id="SSF52777">
    <property type="entry name" value="CoA-dependent acyltransferases"/>
    <property type="match status" value="2"/>
</dbReference>
<dbReference type="Pfam" id="PF00975">
    <property type="entry name" value="Thioesterase"/>
    <property type="match status" value="1"/>
</dbReference>
<dbReference type="Pfam" id="PF00550">
    <property type="entry name" value="PP-binding"/>
    <property type="match status" value="1"/>
</dbReference>
<organism evidence="4 5">
    <name type="scientific">Exilibacterium tricleocarpae</name>
    <dbReference type="NCBI Taxonomy" id="2591008"/>
    <lineage>
        <taxon>Bacteria</taxon>
        <taxon>Pseudomonadati</taxon>
        <taxon>Pseudomonadota</taxon>
        <taxon>Gammaproteobacteria</taxon>
        <taxon>Cellvibrionales</taxon>
        <taxon>Cellvibrionaceae</taxon>
        <taxon>Exilibacterium</taxon>
    </lineage>
</organism>
<dbReference type="InterPro" id="IPR045851">
    <property type="entry name" value="AMP-bd_C_sf"/>
</dbReference>
<name>A0A545TFP3_9GAMM</name>
<dbReference type="InterPro" id="IPR010071">
    <property type="entry name" value="AA_adenyl_dom"/>
</dbReference>
<dbReference type="CDD" id="cd05930">
    <property type="entry name" value="A_NRPS"/>
    <property type="match status" value="1"/>
</dbReference>
<gene>
    <name evidence="4" type="ORF">FKG94_15710</name>
</gene>
<dbReference type="InterPro" id="IPR025110">
    <property type="entry name" value="AMP-bd_C"/>
</dbReference>
<dbReference type="PROSITE" id="PS00455">
    <property type="entry name" value="AMP_BINDING"/>
    <property type="match status" value="1"/>
</dbReference>
<dbReference type="InterPro" id="IPR001031">
    <property type="entry name" value="Thioesterase"/>
</dbReference>
<comment type="caution">
    <text evidence="4">The sequence shown here is derived from an EMBL/GenBank/DDBJ whole genome shotgun (WGS) entry which is preliminary data.</text>
</comment>
<dbReference type="InterPro" id="IPR029058">
    <property type="entry name" value="AB_hydrolase_fold"/>
</dbReference>
<dbReference type="InterPro" id="IPR023213">
    <property type="entry name" value="CAT-like_dom_sf"/>
</dbReference>
<dbReference type="Gene3D" id="3.40.50.1820">
    <property type="entry name" value="alpha/beta hydrolase"/>
    <property type="match status" value="1"/>
</dbReference>
<dbReference type="InterPro" id="IPR036736">
    <property type="entry name" value="ACP-like_sf"/>
</dbReference>
<dbReference type="GO" id="GO:0047527">
    <property type="term" value="F:2,3-dihydroxybenzoate-serine ligase activity"/>
    <property type="evidence" value="ECO:0007669"/>
    <property type="project" value="TreeGrafter"/>
</dbReference>
<reference evidence="4 5" key="1">
    <citation type="submission" date="2019-06" db="EMBL/GenBank/DDBJ databases">
        <title>Whole genome sequence for Cellvibrionaceae sp. R142.</title>
        <authorList>
            <person name="Wang G."/>
        </authorList>
    </citation>
    <scope>NUCLEOTIDE SEQUENCE [LARGE SCALE GENOMIC DNA]</scope>
    <source>
        <strain evidence="4 5">R142</strain>
    </source>
</reference>
<dbReference type="Gene3D" id="3.40.50.980">
    <property type="match status" value="2"/>
</dbReference>
<dbReference type="SUPFAM" id="SSF56801">
    <property type="entry name" value="Acetyl-CoA synthetase-like"/>
    <property type="match status" value="1"/>
</dbReference>
<dbReference type="PANTHER" id="PTHR45527">
    <property type="entry name" value="NONRIBOSOMAL PEPTIDE SYNTHETASE"/>
    <property type="match status" value="1"/>
</dbReference>
<dbReference type="EMBL" id="VHSG01000015">
    <property type="protein sequence ID" value="TQV76054.1"/>
    <property type="molecule type" value="Genomic_DNA"/>
</dbReference>
<dbReference type="SMART" id="SM00823">
    <property type="entry name" value="PKS_PP"/>
    <property type="match status" value="1"/>
</dbReference>
<dbReference type="PANTHER" id="PTHR45527:SF1">
    <property type="entry name" value="FATTY ACID SYNTHASE"/>
    <property type="match status" value="1"/>
</dbReference>
<dbReference type="CDD" id="cd19531">
    <property type="entry name" value="LCL_NRPS-like"/>
    <property type="match status" value="1"/>
</dbReference>
<dbReference type="Pfam" id="PF00501">
    <property type="entry name" value="AMP-binding"/>
    <property type="match status" value="1"/>
</dbReference>
<dbReference type="OrthoDB" id="9803665at2"/>
<dbReference type="GO" id="GO:0043041">
    <property type="term" value="P:amino acid activation for nonribosomal peptide biosynthetic process"/>
    <property type="evidence" value="ECO:0007669"/>
    <property type="project" value="TreeGrafter"/>
</dbReference>
<dbReference type="Gene3D" id="3.30.559.10">
    <property type="entry name" value="Chloramphenicol acetyltransferase-like domain"/>
    <property type="match status" value="1"/>
</dbReference>
<dbReference type="Pfam" id="PF00668">
    <property type="entry name" value="Condensation"/>
    <property type="match status" value="1"/>
</dbReference>
<dbReference type="InterPro" id="IPR020845">
    <property type="entry name" value="AMP-binding_CS"/>
</dbReference>
<dbReference type="SUPFAM" id="SSF53474">
    <property type="entry name" value="alpha/beta-Hydrolases"/>
    <property type="match status" value="1"/>
</dbReference>
<dbReference type="GO" id="GO:0009366">
    <property type="term" value="C:enterobactin synthetase complex"/>
    <property type="evidence" value="ECO:0007669"/>
    <property type="project" value="TreeGrafter"/>
</dbReference>
<dbReference type="SUPFAM" id="SSF47336">
    <property type="entry name" value="ACP-like"/>
    <property type="match status" value="1"/>
</dbReference>
<dbReference type="Proteomes" id="UP000319732">
    <property type="component" value="Unassembled WGS sequence"/>
</dbReference>
<proteinExistence type="predicted"/>
<dbReference type="GO" id="GO:0009239">
    <property type="term" value="P:enterobactin biosynthetic process"/>
    <property type="evidence" value="ECO:0007669"/>
    <property type="project" value="TreeGrafter"/>
</dbReference>
<dbReference type="Gene3D" id="3.30.559.30">
    <property type="entry name" value="Nonribosomal peptide synthetase, condensation domain"/>
    <property type="match status" value="1"/>
</dbReference>
<dbReference type="FunFam" id="3.40.50.980:FF:000001">
    <property type="entry name" value="Non-ribosomal peptide synthetase"/>
    <property type="match status" value="1"/>
</dbReference>
<keyword evidence="1" id="KW-0596">Phosphopantetheine</keyword>
<dbReference type="InterPro" id="IPR000873">
    <property type="entry name" value="AMP-dep_synth/lig_dom"/>
</dbReference>
<dbReference type="GO" id="GO:0031177">
    <property type="term" value="F:phosphopantetheine binding"/>
    <property type="evidence" value="ECO:0007669"/>
    <property type="project" value="InterPro"/>
</dbReference>
<keyword evidence="5" id="KW-1185">Reference proteome</keyword>
<dbReference type="RefSeq" id="WP_142905263.1">
    <property type="nucleotide sequence ID" value="NZ_ML660095.1"/>
</dbReference>
<dbReference type="Gene3D" id="1.10.1200.10">
    <property type="entry name" value="ACP-like"/>
    <property type="match status" value="1"/>
</dbReference>
<dbReference type="Pfam" id="PF13193">
    <property type="entry name" value="AMP-binding_C"/>
    <property type="match status" value="1"/>
</dbReference>
<evidence type="ECO:0000313" key="5">
    <source>
        <dbReference type="Proteomes" id="UP000319732"/>
    </source>
</evidence>
<evidence type="ECO:0000256" key="2">
    <source>
        <dbReference type="ARBA" id="ARBA00022553"/>
    </source>
</evidence>
<evidence type="ECO:0000313" key="4">
    <source>
        <dbReference type="EMBL" id="TQV76054.1"/>
    </source>
</evidence>
<evidence type="ECO:0000259" key="3">
    <source>
        <dbReference type="PROSITE" id="PS50075"/>
    </source>
</evidence>
<feature type="domain" description="Carrier" evidence="3">
    <location>
        <begin position="1027"/>
        <end position="1104"/>
    </location>
</feature>
<evidence type="ECO:0000256" key="1">
    <source>
        <dbReference type="ARBA" id="ARBA00022450"/>
    </source>
</evidence>
<sequence>MSELVDKLIALAKNGNFVRLHGENLRVSVGGEGLSEADRDFLTSNKLSLVALFKTLNAGASDRLAYLSDSQSSLWLVDQVSPNRCQYNMLTALRLEGALDQQALDLTFQAIIDRHQVLRSTINSTLAGEPFQIVRDAKTFMIPRLHLTFLPVEKQGQALASHIQSAALQPFDLAADLMLRVTLLECSADVHVLVLVMHHIASDGWSQGVLMKEFSELYSAFTRGAANPLPELAIQYADYAHWQRRHLDEAALARHIAFWKSRLADLPDVHRLPLDRARPATQDFAGASFRQHLDTELQARLQALARHHDATLFMVLQAAFAVLLSRYCGDTDVVIGAPVANRPRAELAALVGFFTNLLVLRTDLADDPPFAALLRRTKRDLLRAYTHQQLPFEKLVQALRPRRSLRYSPLFQVMLSVQNNEAVALELPGLSADTLDYGSAVAKYDLMLNSVEKSDGLHLSWVYASALFDAATIAQMAGHFAVLLRSIVTTPDARVSALSLHSVQAQYDLKLLGEGAARPCPGGRCLHQLFARQVARRPDSVALLCGDQRLTFRQLDIRSNRLAHFLRAQDVTTDTLVGLALAPGSELVIGVLGILKAGGAYVPFDPRQPAARLRLMIDDSAPALLLTSSTHMTALARAGVRTLALDHMAAALAEYDGGAPPQSHQLETGLAYVMYTSGSSGRPKGVLIEHRGVVNLAYSLDSLALAPRPSAWGWVADCGFDASIQGLTQLALGRPLAVLTDAEKRDARLLRQSVEQHAIGVLDCTPGRLELWLAQDPCDWLPDLMVGGESITPVLWQTLTAHLHRSGRRAYNVYGPTECTVDSCWAPIAGELPNLGGMLPNLRGYVVDAGGQLAPRGCVGELWIGGVALARGYLHQAALTAERFVCDPFGGEPGGRLYRSGDLVRYLPDGRLTFVGRRDEQVKLRGFRIELGEIETLLAAHKGVASALVLVREDRRHLSAFVMPEPGQPRGSEVAGLSHYLQAHLPDYMVPAEIVVLDTWPLTANGKIDRRALLSLHGVVAGGDYRGPTTPAERRLTTIWARLLQVPAEQLSIDANFFASGGHSLLGVRLQAEIAGAFAVRLPLSTLFKAPTIRALGEWIDTAESRPRRQQTDTLVELRAGDDAALAPLVLVHPVGGGVACYRELVLALAPGRPIYGLQMSADRHDGIAAMAAAYCAALKQSLPASACVLGGWSVGGAIAQEMACRLTAEDTAVSLFMIDTLCPPLPASAGLTSSHEIGLVSMMAGELGITAADISAREQAALSALPRDDLLALLLQRGIEQGRLPPDTERCTLQQNFARMQSNSQAFHAFKPRYYNGRLHYFQARQTRVAGLREAWRQVSADVVWRVLEGDHYTLLREPRVAHLAAAVDNLETVELRLC</sequence>
<dbReference type="InterPro" id="IPR020806">
    <property type="entry name" value="PKS_PP-bd"/>
</dbReference>
<dbReference type="InterPro" id="IPR009081">
    <property type="entry name" value="PP-bd_ACP"/>
</dbReference>
<dbReference type="Gene3D" id="2.30.38.10">
    <property type="entry name" value="Luciferase, Domain 3"/>
    <property type="match status" value="1"/>
</dbReference>
<dbReference type="InterPro" id="IPR001242">
    <property type="entry name" value="Condensation_dom"/>
</dbReference>
<protein>
    <submittedName>
        <fullName evidence="4">Amino acid adenylation domain-containing protein</fullName>
    </submittedName>
</protein>
<dbReference type="GO" id="GO:0005829">
    <property type="term" value="C:cytosol"/>
    <property type="evidence" value="ECO:0007669"/>
    <property type="project" value="TreeGrafter"/>
</dbReference>
<accession>A0A545TFP3</accession>
<keyword evidence="2" id="KW-0597">Phosphoprotein</keyword>